<protein>
    <submittedName>
        <fullName evidence="2">Uncharacterized protein</fullName>
    </submittedName>
</protein>
<evidence type="ECO:0000313" key="2">
    <source>
        <dbReference type="EMBL" id="OWK45190.1"/>
    </source>
</evidence>
<dbReference type="Proteomes" id="UP000214646">
    <property type="component" value="Unassembled WGS sequence"/>
</dbReference>
<sequence length="40" mass="4437">MPFPDCQQQVLHDKDTGLGLLKDHCSSPHSPMKDSSGRNE</sequence>
<keyword evidence="3" id="KW-1185">Reference proteome</keyword>
<comment type="caution">
    <text evidence="2">The sequence shown here is derived from an EMBL/GenBank/DDBJ whole genome shotgun (WGS) entry which is preliminary data.</text>
</comment>
<feature type="region of interest" description="Disordered" evidence="1">
    <location>
        <begin position="18"/>
        <end position="40"/>
    </location>
</feature>
<reference evidence="3" key="1">
    <citation type="submission" date="2017-06" db="EMBL/GenBank/DDBJ databases">
        <title>Genome analysis of Fimbriiglobus ruber SP5, the first member of the order Planctomycetales with confirmed chitinolytic capability.</title>
        <authorList>
            <person name="Ravin N.V."/>
            <person name="Rakitin A.L."/>
            <person name="Ivanova A.A."/>
            <person name="Beletsky A.V."/>
            <person name="Kulichevskaya I.S."/>
            <person name="Mardanov A.V."/>
            <person name="Dedysh S.N."/>
        </authorList>
    </citation>
    <scope>NUCLEOTIDE SEQUENCE [LARGE SCALE GENOMIC DNA]</scope>
    <source>
        <strain evidence="3">SP5</strain>
    </source>
</reference>
<evidence type="ECO:0000313" key="3">
    <source>
        <dbReference type="Proteomes" id="UP000214646"/>
    </source>
</evidence>
<accession>A0A225DUJ6</accession>
<organism evidence="2 3">
    <name type="scientific">Fimbriiglobus ruber</name>
    <dbReference type="NCBI Taxonomy" id="1908690"/>
    <lineage>
        <taxon>Bacteria</taxon>
        <taxon>Pseudomonadati</taxon>
        <taxon>Planctomycetota</taxon>
        <taxon>Planctomycetia</taxon>
        <taxon>Gemmatales</taxon>
        <taxon>Gemmataceae</taxon>
        <taxon>Fimbriiglobus</taxon>
    </lineage>
</organism>
<evidence type="ECO:0000256" key="1">
    <source>
        <dbReference type="SAM" id="MobiDB-lite"/>
    </source>
</evidence>
<dbReference type="EMBL" id="NIDE01000002">
    <property type="protein sequence ID" value="OWK45190.1"/>
    <property type="molecule type" value="Genomic_DNA"/>
</dbReference>
<proteinExistence type="predicted"/>
<name>A0A225DUJ6_9BACT</name>
<gene>
    <name evidence="2" type="ORF">FRUB_01521</name>
</gene>
<dbReference type="AlphaFoldDB" id="A0A225DUJ6"/>